<protein>
    <submittedName>
        <fullName evidence="1">Uncharacterized protein</fullName>
    </submittedName>
</protein>
<dbReference type="AlphaFoldDB" id="A0A653BTA7"/>
<accession>A0A653BTA7</accession>
<keyword evidence="2" id="KW-1185">Reference proteome</keyword>
<sequence>METSSRFRRVQFFVALSDSSPLNTRLGIKSYNRRATPEGFLVVLNHRYTGKPLLYRGFYVGCRKLMCVGVPAHSMYILV</sequence>
<reference evidence="1 2" key="1">
    <citation type="submission" date="2019-01" db="EMBL/GenBank/DDBJ databases">
        <authorList>
            <person name="Sayadi A."/>
        </authorList>
    </citation>
    <scope>NUCLEOTIDE SEQUENCE [LARGE SCALE GENOMIC DNA]</scope>
</reference>
<dbReference type="Proteomes" id="UP000410492">
    <property type="component" value="Unassembled WGS sequence"/>
</dbReference>
<name>A0A653BTA7_CALMS</name>
<evidence type="ECO:0000313" key="1">
    <source>
        <dbReference type="EMBL" id="VEN38566.1"/>
    </source>
</evidence>
<gene>
    <name evidence="1" type="ORF">CALMAC_LOCUS3419</name>
</gene>
<dbReference type="EMBL" id="CAACVG010004671">
    <property type="protein sequence ID" value="VEN38566.1"/>
    <property type="molecule type" value="Genomic_DNA"/>
</dbReference>
<proteinExistence type="predicted"/>
<organism evidence="1 2">
    <name type="scientific">Callosobruchus maculatus</name>
    <name type="common">Southern cowpea weevil</name>
    <name type="synonym">Pulse bruchid</name>
    <dbReference type="NCBI Taxonomy" id="64391"/>
    <lineage>
        <taxon>Eukaryota</taxon>
        <taxon>Metazoa</taxon>
        <taxon>Ecdysozoa</taxon>
        <taxon>Arthropoda</taxon>
        <taxon>Hexapoda</taxon>
        <taxon>Insecta</taxon>
        <taxon>Pterygota</taxon>
        <taxon>Neoptera</taxon>
        <taxon>Endopterygota</taxon>
        <taxon>Coleoptera</taxon>
        <taxon>Polyphaga</taxon>
        <taxon>Cucujiformia</taxon>
        <taxon>Chrysomeloidea</taxon>
        <taxon>Chrysomelidae</taxon>
        <taxon>Bruchinae</taxon>
        <taxon>Bruchini</taxon>
        <taxon>Callosobruchus</taxon>
    </lineage>
</organism>
<evidence type="ECO:0000313" key="2">
    <source>
        <dbReference type="Proteomes" id="UP000410492"/>
    </source>
</evidence>